<organism evidence="10 11">
    <name type="scientific">Pedobacter albus</name>
    <dbReference type="NCBI Taxonomy" id="3113905"/>
    <lineage>
        <taxon>Bacteria</taxon>
        <taxon>Pseudomonadati</taxon>
        <taxon>Bacteroidota</taxon>
        <taxon>Sphingobacteriia</taxon>
        <taxon>Sphingobacteriales</taxon>
        <taxon>Sphingobacteriaceae</taxon>
        <taxon>Pedobacter</taxon>
    </lineage>
</organism>
<feature type="transmembrane region" description="Helical" evidence="8">
    <location>
        <begin position="107"/>
        <end position="125"/>
    </location>
</feature>
<comment type="pathway">
    <text evidence="2">Carotenoid biosynthesis.</text>
</comment>
<gene>
    <name evidence="10" type="ORF">VRU48_12075</name>
</gene>
<feature type="domain" description="Lycopene cyclase" evidence="9">
    <location>
        <begin position="7"/>
        <end position="95"/>
    </location>
</feature>
<evidence type="ECO:0000256" key="1">
    <source>
        <dbReference type="ARBA" id="ARBA00004141"/>
    </source>
</evidence>
<comment type="subcellular location">
    <subcellularLocation>
        <location evidence="1">Membrane</location>
        <topology evidence="1">Multi-pass membrane protein</topology>
    </subcellularLocation>
</comment>
<dbReference type="RefSeq" id="WP_330108168.1">
    <property type="nucleotide sequence ID" value="NZ_JAZDQT010000002.1"/>
</dbReference>
<keyword evidence="4" id="KW-0125">Carotenoid biosynthesis</keyword>
<keyword evidence="3 8" id="KW-0812">Transmembrane</keyword>
<keyword evidence="11" id="KW-1185">Reference proteome</keyword>
<evidence type="ECO:0000313" key="10">
    <source>
        <dbReference type="EMBL" id="MEE1945848.1"/>
    </source>
</evidence>
<evidence type="ECO:0000256" key="4">
    <source>
        <dbReference type="ARBA" id="ARBA00022746"/>
    </source>
</evidence>
<sequence length="225" mass="26257">MKNLFLCLDIFLFLAPWTFCLDSKAFKLKKLNKAAVPAVVTGIVFSAIGVVFNIFGIWRFNSEFIVGIYYRGVPLEFFLFCFGFSFLGINVYQYLNARFPKNNLQQFSLTVSNLMLGLCIAFGFFGHKHWYTIVVFVLLFILLLYIEYINKIRFMYRFYRAYLVCLLPFYICFGVMARLPILSYNGKETLGINIIDIPLESHFYIMAMLLLGVYLLEFFGQRATK</sequence>
<feature type="transmembrane region" description="Helical" evidence="8">
    <location>
        <begin position="161"/>
        <end position="181"/>
    </location>
</feature>
<evidence type="ECO:0000259" key="9">
    <source>
        <dbReference type="Pfam" id="PF18916"/>
    </source>
</evidence>
<dbReference type="EMBL" id="JAZDQT010000002">
    <property type="protein sequence ID" value="MEE1945848.1"/>
    <property type="molecule type" value="Genomic_DNA"/>
</dbReference>
<evidence type="ECO:0000256" key="7">
    <source>
        <dbReference type="ARBA" id="ARBA00023235"/>
    </source>
</evidence>
<comment type="caution">
    <text evidence="10">The sequence shown here is derived from an EMBL/GenBank/DDBJ whole genome shotgun (WGS) entry which is preliminary data.</text>
</comment>
<feature type="transmembrane region" description="Helical" evidence="8">
    <location>
        <begin position="34"/>
        <end position="57"/>
    </location>
</feature>
<name>A0ABU7I8T1_9SPHI</name>
<feature type="transmembrane region" description="Helical" evidence="8">
    <location>
        <begin position="201"/>
        <end position="219"/>
    </location>
</feature>
<evidence type="ECO:0000256" key="3">
    <source>
        <dbReference type="ARBA" id="ARBA00022692"/>
    </source>
</evidence>
<keyword evidence="7" id="KW-0413">Isomerase</keyword>
<evidence type="ECO:0000256" key="2">
    <source>
        <dbReference type="ARBA" id="ARBA00004829"/>
    </source>
</evidence>
<evidence type="ECO:0000256" key="8">
    <source>
        <dbReference type="SAM" id="Phobius"/>
    </source>
</evidence>
<accession>A0ABU7I8T1</accession>
<feature type="transmembrane region" description="Helical" evidence="8">
    <location>
        <begin position="131"/>
        <end position="149"/>
    </location>
</feature>
<dbReference type="InterPro" id="IPR017825">
    <property type="entry name" value="Lycopene_cyclase_dom"/>
</dbReference>
<protein>
    <submittedName>
        <fullName evidence="10">Lycopene cyclase domain-containing protein</fullName>
    </submittedName>
</protein>
<dbReference type="Proteomes" id="UP001336835">
    <property type="component" value="Unassembled WGS sequence"/>
</dbReference>
<proteinExistence type="predicted"/>
<feature type="domain" description="Lycopene cyclase" evidence="9">
    <location>
        <begin position="129"/>
        <end position="219"/>
    </location>
</feature>
<evidence type="ECO:0000256" key="5">
    <source>
        <dbReference type="ARBA" id="ARBA00022989"/>
    </source>
</evidence>
<dbReference type="Pfam" id="PF18916">
    <property type="entry name" value="Lycopene_cyc"/>
    <property type="match status" value="2"/>
</dbReference>
<reference evidence="10 11" key="1">
    <citation type="submission" date="2024-01" db="EMBL/GenBank/DDBJ databases">
        <title>Pedobacter sp. nov., isolated from fresh soil.</title>
        <authorList>
            <person name="Le N.T.T."/>
        </authorList>
    </citation>
    <scope>NUCLEOTIDE SEQUENCE [LARGE SCALE GENOMIC DNA]</scope>
    <source>
        <strain evidence="10 11">KR3-3</strain>
    </source>
</reference>
<feature type="transmembrane region" description="Helical" evidence="8">
    <location>
        <begin position="77"/>
        <end position="95"/>
    </location>
</feature>
<keyword evidence="6 8" id="KW-0472">Membrane</keyword>
<keyword evidence="5 8" id="KW-1133">Transmembrane helix</keyword>
<evidence type="ECO:0000256" key="6">
    <source>
        <dbReference type="ARBA" id="ARBA00023136"/>
    </source>
</evidence>
<evidence type="ECO:0000313" key="11">
    <source>
        <dbReference type="Proteomes" id="UP001336835"/>
    </source>
</evidence>